<proteinExistence type="predicted"/>
<keyword evidence="2" id="KW-0808">Transferase</keyword>
<accession>A0ABT1W1N8</accession>
<reference evidence="6 7" key="1">
    <citation type="submission" date="2022-06" db="EMBL/GenBank/DDBJ databases">
        <title>Rhizosaccharibacter gen. nov. sp. nov. KSS12, endophytic bacteria isolated from sugarcane.</title>
        <authorList>
            <person name="Pitiwittayakul N."/>
        </authorList>
    </citation>
    <scope>NUCLEOTIDE SEQUENCE [LARGE SCALE GENOMIC DNA]</scope>
    <source>
        <strain evidence="6 7">KSS12</strain>
    </source>
</reference>
<evidence type="ECO:0000256" key="1">
    <source>
        <dbReference type="ARBA" id="ARBA00022676"/>
    </source>
</evidence>
<protein>
    <submittedName>
        <fullName evidence="6">Glycosyltransferase family 61 protein</fullName>
    </submittedName>
</protein>
<dbReference type="Pfam" id="PF04577">
    <property type="entry name" value="Glyco_transf_61"/>
    <property type="match status" value="1"/>
</dbReference>
<dbReference type="InterPro" id="IPR049625">
    <property type="entry name" value="Glyco_transf_61_cat"/>
</dbReference>
<keyword evidence="1" id="KW-0328">Glycosyltransferase</keyword>
<dbReference type="EMBL" id="JAMZEJ010000013">
    <property type="protein sequence ID" value="MCQ8242508.1"/>
    <property type="molecule type" value="Genomic_DNA"/>
</dbReference>
<keyword evidence="3" id="KW-0325">Glycoprotein</keyword>
<feature type="region of interest" description="Disordered" evidence="4">
    <location>
        <begin position="1"/>
        <end position="31"/>
    </location>
</feature>
<dbReference type="RefSeq" id="WP_422921272.1">
    <property type="nucleotide sequence ID" value="NZ_JAMZEJ010000013.1"/>
</dbReference>
<feature type="domain" description="Glycosyltransferase 61 catalytic" evidence="5">
    <location>
        <begin position="205"/>
        <end position="390"/>
    </location>
</feature>
<gene>
    <name evidence="6" type="ORF">NFI88_16930</name>
</gene>
<evidence type="ECO:0000313" key="7">
    <source>
        <dbReference type="Proteomes" id="UP001524547"/>
    </source>
</evidence>
<evidence type="ECO:0000256" key="3">
    <source>
        <dbReference type="ARBA" id="ARBA00023180"/>
    </source>
</evidence>
<evidence type="ECO:0000313" key="6">
    <source>
        <dbReference type="EMBL" id="MCQ8242508.1"/>
    </source>
</evidence>
<evidence type="ECO:0000259" key="5">
    <source>
        <dbReference type="Pfam" id="PF04577"/>
    </source>
</evidence>
<dbReference type="PANTHER" id="PTHR20961">
    <property type="entry name" value="GLYCOSYLTRANSFERASE"/>
    <property type="match status" value="1"/>
</dbReference>
<evidence type="ECO:0000256" key="4">
    <source>
        <dbReference type="SAM" id="MobiDB-lite"/>
    </source>
</evidence>
<name>A0ABT1W1N8_9PROT</name>
<sequence>MAREGGIPAADAARGDNLLQSRPRTRSRTTRQQTHIAFIVAVRHQQEDLMRYTSCAPSGMYRNGAWSDSAALLNEFFRGDSVAFAPELVEELYEPYGYRRSDPVVLGKDARGLSGVMEIARSVNDHHGLGPASVLCRLDEACLANNVVYNRAGGELSVVYESHLPGDRALNPLRPASALAMPTQSFGGVPNRRYLWMGSAGSANYGHWLIDDLPKVAAIEVLLRQDPHTEVHVLLPDCGDVHNTIHLHSIGLMLGAALVPRISIHFIDIRRTVWVEGLHFATPVSRHPYSKSPDAVAYVANRLPAAIRHLDPDQKRRRLFVTRPPSDKRNLLNPGQVEDFLTSLGFELIETSRMGIVQQIALFSAADVVVGCMGAAMTNTIFCDPGTRVVHLTPDGWVEPFYWDLSSIRNHEYVAIYGDVASSGASPPDRDFRIDLDDLKASLGKLEMA</sequence>
<keyword evidence="7" id="KW-1185">Reference proteome</keyword>
<comment type="caution">
    <text evidence="6">The sequence shown here is derived from an EMBL/GenBank/DDBJ whole genome shotgun (WGS) entry which is preliminary data.</text>
</comment>
<organism evidence="6 7">
    <name type="scientific">Rhizosaccharibacter radicis</name>
    <dbReference type="NCBI Taxonomy" id="2782605"/>
    <lineage>
        <taxon>Bacteria</taxon>
        <taxon>Pseudomonadati</taxon>
        <taxon>Pseudomonadota</taxon>
        <taxon>Alphaproteobacteria</taxon>
        <taxon>Acetobacterales</taxon>
        <taxon>Acetobacteraceae</taxon>
        <taxon>Rhizosaccharibacter</taxon>
    </lineage>
</organism>
<dbReference type="Proteomes" id="UP001524547">
    <property type="component" value="Unassembled WGS sequence"/>
</dbReference>
<evidence type="ECO:0000256" key="2">
    <source>
        <dbReference type="ARBA" id="ARBA00022679"/>
    </source>
</evidence>
<dbReference type="InterPro" id="IPR007657">
    <property type="entry name" value="Glycosyltransferase_61"/>
</dbReference>